<gene>
    <name evidence="9" type="ORF">CPPEL_03760</name>
</gene>
<proteinExistence type="predicted"/>
<organism evidence="9 10">
    <name type="scientific">Corynebacterium pseudopelargi</name>
    <dbReference type="NCBI Taxonomy" id="2080757"/>
    <lineage>
        <taxon>Bacteria</taxon>
        <taxon>Bacillati</taxon>
        <taxon>Actinomycetota</taxon>
        <taxon>Actinomycetes</taxon>
        <taxon>Mycobacteriales</taxon>
        <taxon>Corynebacteriaceae</taxon>
        <taxon>Corynebacterium</taxon>
    </lineage>
</organism>
<evidence type="ECO:0000256" key="2">
    <source>
        <dbReference type="ARBA" id="ARBA00022475"/>
    </source>
</evidence>
<comment type="subcellular location">
    <subcellularLocation>
        <location evidence="1">Cell membrane</location>
        <topology evidence="1">Multi-pass membrane protein</topology>
    </subcellularLocation>
</comment>
<feature type="transmembrane region" description="Helical" evidence="7">
    <location>
        <begin position="66"/>
        <end position="84"/>
    </location>
</feature>
<evidence type="ECO:0000256" key="3">
    <source>
        <dbReference type="ARBA" id="ARBA00022692"/>
    </source>
</evidence>
<dbReference type="AlphaFoldDB" id="A0A3G6IXM1"/>
<dbReference type="EMBL" id="CP033898">
    <property type="protein sequence ID" value="AZA08880.1"/>
    <property type="molecule type" value="Genomic_DNA"/>
</dbReference>
<keyword evidence="3 7" id="KW-0812">Transmembrane</keyword>
<evidence type="ECO:0000256" key="4">
    <source>
        <dbReference type="ARBA" id="ARBA00022989"/>
    </source>
</evidence>
<protein>
    <submittedName>
        <fullName evidence="9">RDD family protein</fullName>
    </submittedName>
</protein>
<evidence type="ECO:0000256" key="7">
    <source>
        <dbReference type="SAM" id="Phobius"/>
    </source>
</evidence>
<feature type="compositionally biased region" description="Basic and acidic residues" evidence="6">
    <location>
        <begin position="7"/>
        <end position="16"/>
    </location>
</feature>
<feature type="transmembrane region" description="Helical" evidence="7">
    <location>
        <begin position="90"/>
        <end position="110"/>
    </location>
</feature>
<keyword evidence="2" id="KW-1003">Cell membrane</keyword>
<name>A0A3G6IXM1_9CORY</name>
<evidence type="ECO:0000256" key="1">
    <source>
        <dbReference type="ARBA" id="ARBA00004651"/>
    </source>
</evidence>
<evidence type="ECO:0000313" key="10">
    <source>
        <dbReference type="Proteomes" id="UP000271426"/>
    </source>
</evidence>
<reference evidence="9 10" key="1">
    <citation type="submission" date="2018-11" db="EMBL/GenBank/DDBJ databases">
        <authorList>
            <person name="Kleinhagauer T."/>
            <person name="Glaeser S.P."/>
            <person name="Spergser J."/>
            <person name="Ruckert C."/>
            <person name="Kaempfer P."/>
            <person name="Busse H.-J."/>
        </authorList>
    </citation>
    <scope>NUCLEOTIDE SEQUENCE [LARGE SCALE GENOMIC DNA]</scope>
    <source>
        <strain evidence="9 10">812CH</strain>
    </source>
</reference>
<dbReference type="KEGG" id="cpso:CPPEL_03760"/>
<dbReference type="OrthoDB" id="5187110at2"/>
<dbReference type="Pfam" id="PF06271">
    <property type="entry name" value="RDD"/>
    <property type="match status" value="1"/>
</dbReference>
<feature type="domain" description="RDD" evidence="8">
    <location>
        <begin position="56"/>
        <end position="164"/>
    </location>
</feature>
<dbReference type="InterPro" id="IPR051791">
    <property type="entry name" value="Pra-immunoreactive"/>
</dbReference>
<dbReference type="PIRSF" id="PIRSF021697">
    <property type="entry name" value="UCP021697"/>
    <property type="match status" value="1"/>
</dbReference>
<dbReference type="InterPro" id="IPR010432">
    <property type="entry name" value="RDD"/>
</dbReference>
<dbReference type="Proteomes" id="UP000271426">
    <property type="component" value="Chromosome"/>
</dbReference>
<sequence>MNSRRNTPKDESDHTPRQPRRSWLDGPQIPSQFDADNTARWPGEHLGLPAKGPGSLASVMRRTGGVFIDWFICLAIANGVVALTSSLGGVATVTPMIYLLLGVISVWLFARTPGQAILGMGVARIDAEARVNFLRAFARTFFTLFIFPAVLVDADGRGIHDRATGTSVVMG</sequence>
<feature type="region of interest" description="Disordered" evidence="6">
    <location>
        <begin position="1"/>
        <end position="29"/>
    </location>
</feature>
<dbReference type="RefSeq" id="WP_123959870.1">
    <property type="nucleotide sequence ID" value="NZ_CP033898.1"/>
</dbReference>
<evidence type="ECO:0000259" key="8">
    <source>
        <dbReference type="Pfam" id="PF06271"/>
    </source>
</evidence>
<evidence type="ECO:0000313" key="9">
    <source>
        <dbReference type="EMBL" id="AZA08880.1"/>
    </source>
</evidence>
<evidence type="ECO:0000256" key="6">
    <source>
        <dbReference type="SAM" id="MobiDB-lite"/>
    </source>
</evidence>
<feature type="transmembrane region" description="Helical" evidence="7">
    <location>
        <begin position="131"/>
        <end position="152"/>
    </location>
</feature>
<evidence type="ECO:0000256" key="5">
    <source>
        <dbReference type="ARBA" id="ARBA00023136"/>
    </source>
</evidence>
<dbReference type="GO" id="GO:0005886">
    <property type="term" value="C:plasma membrane"/>
    <property type="evidence" value="ECO:0007669"/>
    <property type="project" value="UniProtKB-SubCell"/>
</dbReference>
<dbReference type="PANTHER" id="PTHR36115">
    <property type="entry name" value="PROLINE-RICH ANTIGEN HOMOLOG-RELATED"/>
    <property type="match status" value="1"/>
</dbReference>
<accession>A0A3G6IXM1</accession>
<keyword evidence="5 7" id="KW-0472">Membrane</keyword>
<dbReference type="InterPro" id="IPR016795">
    <property type="entry name" value="UCP021697"/>
</dbReference>
<keyword evidence="4 7" id="KW-1133">Transmembrane helix</keyword>
<dbReference type="PANTHER" id="PTHR36115:SF6">
    <property type="entry name" value="PROLINE-RICH ANTIGEN HOMOLOG"/>
    <property type="match status" value="1"/>
</dbReference>
<keyword evidence="10" id="KW-1185">Reference proteome</keyword>